<keyword evidence="2" id="KW-0645">Protease</keyword>
<dbReference type="EMBL" id="JAHLQT010011674">
    <property type="protein sequence ID" value="KAG7171752.1"/>
    <property type="molecule type" value="Genomic_DNA"/>
</dbReference>
<accession>A0A8J5TC03</accession>
<dbReference type="SMART" id="SM00645">
    <property type="entry name" value="Pept_C1"/>
    <property type="match status" value="1"/>
</dbReference>
<evidence type="ECO:0000259" key="7">
    <source>
        <dbReference type="SMART" id="SM00848"/>
    </source>
</evidence>
<dbReference type="PRINTS" id="PR00705">
    <property type="entry name" value="PAPAIN"/>
</dbReference>
<dbReference type="GO" id="GO:0006508">
    <property type="term" value="P:proteolysis"/>
    <property type="evidence" value="ECO:0007669"/>
    <property type="project" value="UniProtKB-KW"/>
</dbReference>
<keyword evidence="5" id="KW-0732">Signal</keyword>
<evidence type="ECO:0000256" key="4">
    <source>
        <dbReference type="ARBA" id="ARBA00022807"/>
    </source>
</evidence>
<evidence type="ECO:0000256" key="5">
    <source>
        <dbReference type="SAM" id="SignalP"/>
    </source>
</evidence>
<feature type="domain" description="Cathepsin propeptide inhibitor" evidence="7">
    <location>
        <begin position="23"/>
        <end position="83"/>
    </location>
</feature>
<evidence type="ECO:0000256" key="2">
    <source>
        <dbReference type="ARBA" id="ARBA00022670"/>
    </source>
</evidence>
<sequence length="347" mass="38696">MKVTTLVVCWVVVVAASPPPTSWELFKVQYGRQYVDVKEEEYRQQVFEHNQQYIEDFNERFERGEVTFSLKMNQFGDKASLSFTPHGCHFTHEEFKAIIMGHKAERGRGPPLAPRTPLHQDEHLPQEAEVDWRNKGAVTPVSDQGASGASWSFSATGSLEGQQFVKAGTLMDLSEQQLVDCMDDYFPGVFEAFTYVKDNGGIDTEAGYPDQPSDGTCHYTEEAIGAQCTGYVQIEEFSESELQKAVRDVGPVSVEVDASQMSPVSLMSYSLLHLYSTSTCVYYDPKCMSRSPNHAMLTVGYGTTGDQDYWIVKNSWGAAWGEQGYINMARNRGNNCGIATLASYPLV</sequence>
<dbReference type="InterPro" id="IPR038765">
    <property type="entry name" value="Papain-like_cys_pep_sf"/>
</dbReference>
<evidence type="ECO:0000313" key="8">
    <source>
        <dbReference type="EMBL" id="KAG7171752.1"/>
    </source>
</evidence>
<dbReference type="SUPFAM" id="SSF54001">
    <property type="entry name" value="Cysteine proteinases"/>
    <property type="match status" value="1"/>
</dbReference>
<dbReference type="AlphaFoldDB" id="A0A8J5TC03"/>
<dbReference type="Proteomes" id="UP000747542">
    <property type="component" value="Unassembled WGS sequence"/>
</dbReference>
<dbReference type="CDD" id="cd02248">
    <property type="entry name" value="Peptidase_C1A"/>
    <property type="match status" value="1"/>
</dbReference>
<reference evidence="8" key="1">
    <citation type="journal article" date="2021" name="Sci. Adv.">
        <title>The American lobster genome reveals insights on longevity, neural, and immune adaptations.</title>
        <authorList>
            <person name="Polinski J.M."/>
            <person name="Zimin A.V."/>
            <person name="Clark K.F."/>
            <person name="Kohn A.B."/>
            <person name="Sadowski N."/>
            <person name="Timp W."/>
            <person name="Ptitsyn A."/>
            <person name="Khanna P."/>
            <person name="Romanova D.Y."/>
            <person name="Williams P."/>
            <person name="Greenwood S.J."/>
            <person name="Moroz L.L."/>
            <person name="Walt D.R."/>
            <person name="Bodnar A.G."/>
        </authorList>
    </citation>
    <scope>NUCLEOTIDE SEQUENCE</scope>
    <source>
        <strain evidence="8">GMGI-L3</strain>
    </source>
</reference>
<dbReference type="PROSITE" id="PS00640">
    <property type="entry name" value="THIOL_PROTEASE_ASN"/>
    <property type="match status" value="1"/>
</dbReference>
<dbReference type="SMART" id="SM00848">
    <property type="entry name" value="Inhibitor_I29"/>
    <property type="match status" value="1"/>
</dbReference>
<dbReference type="GO" id="GO:0008234">
    <property type="term" value="F:cysteine-type peptidase activity"/>
    <property type="evidence" value="ECO:0007669"/>
    <property type="project" value="UniProtKB-KW"/>
</dbReference>
<dbReference type="Gene3D" id="3.90.70.10">
    <property type="entry name" value="Cysteine proteinases"/>
    <property type="match status" value="1"/>
</dbReference>
<proteinExistence type="inferred from homology"/>
<keyword evidence="3" id="KW-0378">Hydrolase</keyword>
<dbReference type="InterPro" id="IPR000668">
    <property type="entry name" value="Peptidase_C1A_C"/>
</dbReference>
<evidence type="ECO:0000259" key="6">
    <source>
        <dbReference type="SMART" id="SM00645"/>
    </source>
</evidence>
<dbReference type="InterPro" id="IPR013201">
    <property type="entry name" value="Prot_inhib_I29"/>
</dbReference>
<dbReference type="InterPro" id="IPR025661">
    <property type="entry name" value="Pept_asp_AS"/>
</dbReference>
<evidence type="ECO:0000256" key="3">
    <source>
        <dbReference type="ARBA" id="ARBA00022801"/>
    </source>
</evidence>
<feature type="chain" id="PRO_5035226605" evidence="5">
    <location>
        <begin position="17"/>
        <end position="347"/>
    </location>
</feature>
<dbReference type="Pfam" id="PF08246">
    <property type="entry name" value="Inhibitor_I29"/>
    <property type="match status" value="1"/>
</dbReference>
<protein>
    <submittedName>
        <fullName evidence="8">Digestive cysteine proteinase 2-like 3</fullName>
    </submittedName>
</protein>
<comment type="similarity">
    <text evidence="1">Belongs to the peptidase C1 family.</text>
</comment>
<dbReference type="Pfam" id="PF00112">
    <property type="entry name" value="Peptidase_C1"/>
    <property type="match status" value="1"/>
</dbReference>
<gene>
    <name evidence="8" type="primary">LCP2-L3</name>
    <name evidence="8" type="ORF">Hamer_G026292</name>
</gene>
<evidence type="ECO:0000313" key="9">
    <source>
        <dbReference type="Proteomes" id="UP000747542"/>
    </source>
</evidence>
<dbReference type="FunFam" id="3.90.70.10:FF:000006">
    <property type="entry name" value="Cathepsin S"/>
    <property type="match status" value="1"/>
</dbReference>
<feature type="domain" description="Peptidase C1A papain C-terminal" evidence="6">
    <location>
        <begin position="126"/>
        <end position="346"/>
    </location>
</feature>
<feature type="signal peptide" evidence="5">
    <location>
        <begin position="1"/>
        <end position="16"/>
    </location>
</feature>
<keyword evidence="9" id="KW-1185">Reference proteome</keyword>
<comment type="caution">
    <text evidence="8">The sequence shown here is derived from an EMBL/GenBank/DDBJ whole genome shotgun (WGS) entry which is preliminary data.</text>
</comment>
<dbReference type="InterPro" id="IPR013128">
    <property type="entry name" value="Peptidase_C1A"/>
</dbReference>
<evidence type="ECO:0000256" key="1">
    <source>
        <dbReference type="ARBA" id="ARBA00008455"/>
    </source>
</evidence>
<keyword evidence="4" id="KW-0788">Thiol protease</keyword>
<dbReference type="PANTHER" id="PTHR12411">
    <property type="entry name" value="CYSTEINE PROTEASE FAMILY C1-RELATED"/>
    <property type="match status" value="1"/>
</dbReference>
<dbReference type="InterPro" id="IPR039417">
    <property type="entry name" value="Peptidase_C1A_papain-like"/>
</dbReference>
<name>A0A8J5TC03_HOMAM</name>
<organism evidence="8 9">
    <name type="scientific">Homarus americanus</name>
    <name type="common">American lobster</name>
    <dbReference type="NCBI Taxonomy" id="6706"/>
    <lineage>
        <taxon>Eukaryota</taxon>
        <taxon>Metazoa</taxon>
        <taxon>Ecdysozoa</taxon>
        <taxon>Arthropoda</taxon>
        <taxon>Crustacea</taxon>
        <taxon>Multicrustacea</taxon>
        <taxon>Malacostraca</taxon>
        <taxon>Eumalacostraca</taxon>
        <taxon>Eucarida</taxon>
        <taxon>Decapoda</taxon>
        <taxon>Pleocyemata</taxon>
        <taxon>Astacidea</taxon>
        <taxon>Nephropoidea</taxon>
        <taxon>Nephropidae</taxon>
        <taxon>Homarus</taxon>
    </lineage>
</organism>